<dbReference type="RefSeq" id="WP_118911095.1">
    <property type="nucleotide sequence ID" value="NZ_QOCS01000021.1"/>
</dbReference>
<dbReference type="EMBL" id="QOCS01000021">
    <property type="protein sequence ID" value="RHW45280.1"/>
    <property type="molecule type" value="Genomic_DNA"/>
</dbReference>
<accession>A0A3R6YNQ5</accession>
<gene>
    <name evidence="1" type="ORF">DS832_07865</name>
</gene>
<reference evidence="1 2" key="1">
    <citation type="submission" date="2018-07" db="EMBL/GenBank/DDBJ databases">
        <title>Genome sequences of six Lactobacillus spp. isolated from bumble bee guts.</title>
        <authorList>
            <person name="Motta E.V.S."/>
            <person name="Moran N.A."/>
        </authorList>
    </citation>
    <scope>NUCLEOTIDE SEQUENCE [LARGE SCALE GENOMIC DNA]</scope>
    <source>
        <strain evidence="1 2">LV-8.1</strain>
    </source>
</reference>
<sequence length="59" mass="6916">MDAAANIRFRLFAARYNHPVEVVVVRKHDFKMKVLSTTKKFEPLVMTSVDYKIQEFIGE</sequence>
<dbReference type="Proteomes" id="UP000284822">
    <property type="component" value="Unassembled WGS sequence"/>
</dbReference>
<dbReference type="AlphaFoldDB" id="A0A3R6YNQ5"/>
<evidence type="ECO:0000313" key="1">
    <source>
        <dbReference type="EMBL" id="RHW45280.1"/>
    </source>
</evidence>
<comment type="caution">
    <text evidence="1">The sequence shown here is derived from an EMBL/GenBank/DDBJ whole genome shotgun (WGS) entry which is preliminary data.</text>
</comment>
<name>A0A3R6YNQ5_9LACO</name>
<protein>
    <submittedName>
        <fullName evidence="1">Uncharacterized protein</fullName>
    </submittedName>
</protein>
<organism evidence="1 2">
    <name type="scientific">Bombilactobacillus bombi</name>
    <dbReference type="NCBI Taxonomy" id="1303590"/>
    <lineage>
        <taxon>Bacteria</taxon>
        <taxon>Bacillati</taxon>
        <taxon>Bacillota</taxon>
        <taxon>Bacilli</taxon>
        <taxon>Lactobacillales</taxon>
        <taxon>Lactobacillaceae</taxon>
        <taxon>Bombilactobacillus</taxon>
    </lineage>
</organism>
<evidence type="ECO:0000313" key="2">
    <source>
        <dbReference type="Proteomes" id="UP000284822"/>
    </source>
</evidence>
<proteinExistence type="predicted"/>